<dbReference type="RefSeq" id="WP_183979016.1">
    <property type="nucleotide sequence ID" value="NZ_JACHEB010000008.1"/>
</dbReference>
<sequence length="74" mass="8044">MPDLGRTLIFLGLLLVVVGGIVLGLNRLNLPVGRLPGDLNWRGRGWSVSFPIATSIVISVVLSLILWAVGRLRR</sequence>
<feature type="transmembrane region" description="Helical" evidence="1">
    <location>
        <begin position="48"/>
        <end position="69"/>
    </location>
</feature>
<accession>A0A9X0QGH0</accession>
<keyword evidence="1" id="KW-1133">Transmembrane helix</keyword>
<keyword evidence="1" id="KW-0812">Transmembrane</keyword>
<dbReference type="PANTHER" id="PTHR36443:SF1">
    <property type="entry name" value="BSR5223 PROTEIN"/>
    <property type="match status" value="1"/>
</dbReference>
<dbReference type="AlphaFoldDB" id="A0A9X0QGH0"/>
<protein>
    <submittedName>
        <fullName evidence="2">Membrane-anchored protein</fullName>
    </submittedName>
</protein>
<dbReference type="EMBL" id="JACHEB010000008">
    <property type="protein sequence ID" value="MBB5330012.1"/>
    <property type="molecule type" value="Genomic_DNA"/>
</dbReference>
<name>A0A9X0QGH0_9BACT</name>
<evidence type="ECO:0000313" key="2">
    <source>
        <dbReference type="EMBL" id="MBB5330012.1"/>
    </source>
</evidence>
<feature type="transmembrane region" description="Helical" evidence="1">
    <location>
        <begin position="7"/>
        <end position="28"/>
    </location>
</feature>
<reference evidence="2 3" key="1">
    <citation type="submission" date="2020-08" db="EMBL/GenBank/DDBJ databases">
        <title>Genomic Encyclopedia of Type Strains, Phase IV (KMG-V): Genome sequencing to study the core and pangenomes of soil and plant-associated prokaryotes.</title>
        <authorList>
            <person name="Whitman W."/>
        </authorList>
    </citation>
    <scope>NUCLEOTIDE SEQUENCE [LARGE SCALE GENOMIC DNA]</scope>
    <source>
        <strain evidence="2 3">X5P2</strain>
    </source>
</reference>
<comment type="caution">
    <text evidence="2">The sequence shown here is derived from an EMBL/GenBank/DDBJ whole genome shotgun (WGS) entry which is preliminary data.</text>
</comment>
<proteinExistence type="predicted"/>
<dbReference type="Proteomes" id="UP000535182">
    <property type="component" value="Unassembled WGS sequence"/>
</dbReference>
<dbReference type="InterPro" id="IPR021320">
    <property type="entry name" value="DUF2905"/>
</dbReference>
<evidence type="ECO:0000256" key="1">
    <source>
        <dbReference type="SAM" id="Phobius"/>
    </source>
</evidence>
<dbReference type="Pfam" id="PF11146">
    <property type="entry name" value="DUF2905"/>
    <property type="match status" value="1"/>
</dbReference>
<keyword evidence="1" id="KW-0472">Membrane</keyword>
<evidence type="ECO:0000313" key="3">
    <source>
        <dbReference type="Proteomes" id="UP000535182"/>
    </source>
</evidence>
<keyword evidence="3" id="KW-1185">Reference proteome</keyword>
<dbReference type="PANTHER" id="PTHR36443">
    <property type="entry name" value="BSR5223 PROTEIN"/>
    <property type="match status" value="1"/>
</dbReference>
<organism evidence="2 3">
    <name type="scientific">Tunturiibacter gelidiferens</name>
    <dbReference type="NCBI Taxonomy" id="3069689"/>
    <lineage>
        <taxon>Bacteria</taxon>
        <taxon>Pseudomonadati</taxon>
        <taxon>Acidobacteriota</taxon>
        <taxon>Terriglobia</taxon>
        <taxon>Terriglobales</taxon>
        <taxon>Acidobacteriaceae</taxon>
        <taxon>Tunturiibacter</taxon>
    </lineage>
</organism>
<gene>
    <name evidence="2" type="ORF">HDF14_003641</name>
</gene>